<dbReference type="Pfam" id="PF01370">
    <property type="entry name" value="Epimerase"/>
    <property type="match status" value="1"/>
</dbReference>
<dbReference type="Proteomes" id="UP000265663">
    <property type="component" value="Unassembled WGS sequence"/>
</dbReference>
<dbReference type="InterPro" id="IPR036291">
    <property type="entry name" value="NAD(P)-bd_dom_sf"/>
</dbReference>
<dbReference type="EMBL" id="KE747841">
    <property type="protein sequence ID" value="RMZ73607.1"/>
    <property type="molecule type" value="Genomic_DNA"/>
</dbReference>
<keyword evidence="3" id="KW-1185">Reference proteome</keyword>
<organism evidence="2 3">
    <name type="scientific">Pyrenophora seminiperda CCB06</name>
    <dbReference type="NCBI Taxonomy" id="1302712"/>
    <lineage>
        <taxon>Eukaryota</taxon>
        <taxon>Fungi</taxon>
        <taxon>Dikarya</taxon>
        <taxon>Ascomycota</taxon>
        <taxon>Pezizomycotina</taxon>
        <taxon>Dothideomycetes</taxon>
        <taxon>Pleosporomycetidae</taxon>
        <taxon>Pleosporales</taxon>
        <taxon>Pleosporineae</taxon>
        <taxon>Pleosporaceae</taxon>
        <taxon>Pyrenophora</taxon>
    </lineage>
</organism>
<gene>
    <name evidence="2" type="ORF">GMOD_00009345</name>
</gene>
<name>A0A3M7MGK9_9PLEO</name>
<evidence type="ECO:0000313" key="3">
    <source>
        <dbReference type="Proteomes" id="UP000265663"/>
    </source>
</evidence>
<dbReference type="GO" id="GO:0005737">
    <property type="term" value="C:cytoplasm"/>
    <property type="evidence" value="ECO:0007669"/>
    <property type="project" value="TreeGrafter"/>
</dbReference>
<accession>A0A3M7MGK9</accession>
<dbReference type="InterPro" id="IPR051783">
    <property type="entry name" value="NAD(P)-dependent_oxidoreduct"/>
</dbReference>
<dbReference type="AlphaFoldDB" id="A0A3M7MGK9"/>
<dbReference type="PANTHER" id="PTHR48079:SF6">
    <property type="entry name" value="NAD(P)-BINDING DOMAIN-CONTAINING PROTEIN-RELATED"/>
    <property type="match status" value="1"/>
</dbReference>
<evidence type="ECO:0000313" key="2">
    <source>
        <dbReference type="EMBL" id="RMZ73607.1"/>
    </source>
</evidence>
<protein>
    <submittedName>
        <fullName evidence="2">Nucleoside-diphosphate-sugar epimerase</fullName>
    </submittedName>
</protein>
<feature type="domain" description="NAD-dependent epimerase/dehydratase" evidence="1">
    <location>
        <begin position="138"/>
        <end position="218"/>
    </location>
</feature>
<proteinExistence type="predicted"/>
<evidence type="ECO:0000259" key="1">
    <source>
        <dbReference type="Pfam" id="PF01370"/>
    </source>
</evidence>
<dbReference type="InterPro" id="IPR001509">
    <property type="entry name" value="Epimerase_deHydtase"/>
</dbReference>
<dbReference type="PANTHER" id="PTHR48079">
    <property type="entry name" value="PROTEIN YEEZ"/>
    <property type="match status" value="1"/>
</dbReference>
<dbReference type="OrthoDB" id="2130169at2759"/>
<dbReference type="GO" id="GO:0004029">
    <property type="term" value="F:aldehyde dehydrogenase (NAD+) activity"/>
    <property type="evidence" value="ECO:0007669"/>
    <property type="project" value="TreeGrafter"/>
</dbReference>
<dbReference type="Gene3D" id="3.40.50.720">
    <property type="entry name" value="NAD(P)-binding Rossmann-like Domain"/>
    <property type="match status" value="1"/>
</dbReference>
<sequence length="330" mass="36111">MGYIGGSVLHAIATTHPDYEITVLLRTTPPLFATRYPNIKIVPGDFNSTALLTTQASQADLVIHTGNSDHEPSLQALVDGLLLKSTPGYLIHLSGTGLVSDWHTPTHLGLANPKIWSDVSCLPEIKSLPMSALHRNTEALLHAWIEKHAGKINIAIVCPPDVYGQGKGLGRTTSALVPVYVHEVRALGAAFYVASGTNRRSWVHVDDLTRLYLLLVEAALAGGLEATHFGKNGYYFAATQEHSQLDLARETGRILHQHGVINDAQPVRVGLEQLDTMVNCPEFPGLRRYMFASNSRTRAERAERLFAYKAQAPGLMDVLESDVLDIIKEE</sequence>
<dbReference type="SUPFAM" id="SSF51735">
    <property type="entry name" value="NAD(P)-binding Rossmann-fold domains"/>
    <property type="match status" value="1"/>
</dbReference>
<reference evidence="2 3" key="1">
    <citation type="journal article" date="2014" name="PLoS ONE">
        <title>De novo Genome Assembly of the Fungal Plant Pathogen Pyrenophora semeniperda.</title>
        <authorList>
            <person name="Soliai M.M."/>
            <person name="Meyer S.E."/>
            <person name="Udall J.A."/>
            <person name="Elzinga D.E."/>
            <person name="Hermansen R.A."/>
            <person name="Bodily P.M."/>
            <person name="Hart A.A."/>
            <person name="Coleman C.E."/>
        </authorList>
    </citation>
    <scope>NUCLEOTIDE SEQUENCE [LARGE SCALE GENOMIC DNA]</scope>
    <source>
        <strain evidence="2 3">CCB06</strain>
        <tissue evidence="2">Mycelium</tissue>
    </source>
</reference>